<dbReference type="InterPro" id="IPR052019">
    <property type="entry name" value="F420H2_bilvrd_red/Heme_oxyg"/>
</dbReference>
<evidence type="ECO:0000313" key="4">
    <source>
        <dbReference type="Proteomes" id="UP000635387"/>
    </source>
</evidence>
<comment type="caution">
    <text evidence="3">The sequence shown here is derived from an EMBL/GenBank/DDBJ whole genome shotgun (WGS) entry which is preliminary data.</text>
</comment>
<gene>
    <name evidence="3" type="ORF">GCM10017790_21940</name>
</gene>
<keyword evidence="1" id="KW-0560">Oxidoreductase</keyword>
<evidence type="ECO:0000259" key="2">
    <source>
        <dbReference type="Pfam" id="PF01243"/>
    </source>
</evidence>
<reference evidence="4" key="1">
    <citation type="journal article" date="2019" name="Int. J. Syst. Evol. Microbiol.">
        <title>The Global Catalogue of Microorganisms (GCM) 10K type strain sequencing project: providing services to taxonomists for standard genome sequencing and annotation.</title>
        <authorList>
            <consortium name="The Broad Institute Genomics Platform"/>
            <consortium name="The Broad Institute Genome Sequencing Center for Infectious Disease"/>
            <person name="Wu L."/>
            <person name="Ma J."/>
        </authorList>
    </citation>
    <scope>NUCLEOTIDE SEQUENCE [LARGE SCALE GENOMIC DNA]</scope>
    <source>
        <strain evidence="4">CGMCC 4.7683</strain>
    </source>
</reference>
<dbReference type="PANTHER" id="PTHR35176">
    <property type="entry name" value="HEME OXYGENASE HI_0854-RELATED"/>
    <property type="match status" value="1"/>
</dbReference>
<protein>
    <submittedName>
        <fullName evidence="3">Pyridoxamine 5'-phosphate oxidase</fullName>
    </submittedName>
</protein>
<dbReference type="Gene3D" id="2.30.110.10">
    <property type="entry name" value="Electron Transport, Fmn-binding Protein, Chain A"/>
    <property type="match status" value="1"/>
</dbReference>
<proteinExistence type="predicted"/>
<dbReference type="Pfam" id="PF01243">
    <property type="entry name" value="PNPOx_N"/>
    <property type="match status" value="1"/>
</dbReference>
<dbReference type="Proteomes" id="UP000635387">
    <property type="component" value="Unassembled WGS sequence"/>
</dbReference>
<dbReference type="PANTHER" id="PTHR35176:SF6">
    <property type="entry name" value="HEME OXYGENASE HI_0854-RELATED"/>
    <property type="match status" value="1"/>
</dbReference>
<keyword evidence="4" id="KW-1185">Reference proteome</keyword>
<evidence type="ECO:0000313" key="3">
    <source>
        <dbReference type="EMBL" id="GHH11561.1"/>
    </source>
</evidence>
<dbReference type="EMBL" id="BNAY01000002">
    <property type="protein sequence ID" value="GHH11561.1"/>
    <property type="molecule type" value="Genomic_DNA"/>
</dbReference>
<dbReference type="SUPFAM" id="SSF50475">
    <property type="entry name" value="FMN-binding split barrel"/>
    <property type="match status" value="1"/>
</dbReference>
<evidence type="ECO:0000256" key="1">
    <source>
        <dbReference type="ARBA" id="ARBA00023002"/>
    </source>
</evidence>
<sequence>MHLVPESRDRSKLSDPGGTLFRMATWQQFSEEAPALAEKIKERFTATKSHVLATVRRDGSPRVSGSEVDFREQDLLIGSMIGAMKAKDLQRDGRFAIHAASAIDEGGADAKVSGKAVEITDPAEVARLQGDDGEAHVFRLDLTEAVLTWVEGNTIYFDFWKEGQGSKRLARPDNGPVVEVASD</sequence>
<organism evidence="3 4">
    <name type="scientific">Amycolatopsis oliviviridis</name>
    <dbReference type="NCBI Taxonomy" id="1471590"/>
    <lineage>
        <taxon>Bacteria</taxon>
        <taxon>Bacillati</taxon>
        <taxon>Actinomycetota</taxon>
        <taxon>Actinomycetes</taxon>
        <taxon>Pseudonocardiales</taxon>
        <taxon>Pseudonocardiaceae</taxon>
        <taxon>Amycolatopsis</taxon>
    </lineage>
</organism>
<feature type="domain" description="Pyridoxamine 5'-phosphate oxidase N-terminal" evidence="2">
    <location>
        <begin position="37"/>
        <end position="134"/>
    </location>
</feature>
<accession>A0ABQ3LBZ7</accession>
<dbReference type="InterPro" id="IPR012349">
    <property type="entry name" value="Split_barrel_FMN-bd"/>
</dbReference>
<name>A0ABQ3LBZ7_9PSEU</name>
<dbReference type="InterPro" id="IPR011576">
    <property type="entry name" value="Pyridox_Oxase_N"/>
</dbReference>